<proteinExistence type="predicted"/>
<dbReference type="AlphaFoldDB" id="C3XH84"/>
<dbReference type="GO" id="GO:0006508">
    <property type="term" value="P:proteolysis"/>
    <property type="evidence" value="ECO:0007669"/>
    <property type="project" value="InterPro"/>
</dbReference>
<dbReference type="Gene3D" id="3.90.70.10">
    <property type="entry name" value="Cysteine proteinases"/>
    <property type="match status" value="1"/>
</dbReference>
<dbReference type="GO" id="GO:0008233">
    <property type="term" value="F:peptidase activity"/>
    <property type="evidence" value="ECO:0007669"/>
    <property type="project" value="InterPro"/>
</dbReference>
<dbReference type="eggNOG" id="COG3271">
    <property type="taxonomic scope" value="Bacteria"/>
</dbReference>
<sequence length="228" mass="26677">MKYFVFILCCVIAHSKVIITTDSIVIEKQIKTWTQSRDSNLTKQRYDYSCGSASLSTILTYYYNHNVSEKDIIEFMLKDKGIDINRKEEIEWNDDLREKASTSFLDLAKYAETKGFKPLGLALNMESLGKLKMPAILYVKARNNDHFSVYRGMDDYFVYLSDPSFGNIKISKEKFKEMFYQRSDENYPGKLLVILPQDKAMQINEKFMTIKHNVNFIEQVIQDKSIMQ</sequence>
<gene>
    <name evidence="2" type="ORF">HRAG_01430</name>
</gene>
<keyword evidence="3" id="KW-1185">Reference proteome</keyword>
<dbReference type="GO" id="GO:0005524">
    <property type="term" value="F:ATP binding"/>
    <property type="evidence" value="ECO:0007669"/>
    <property type="project" value="InterPro"/>
</dbReference>
<reference evidence="2 3" key="1">
    <citation type="journal article" date="2014" name="Genome Announc.">
        <title>Draft genome sequences of six enterohepatic helicobacter species isolated from humans and one from rhesus macaques.</title>
        <authorList>
            <person name="Shen Z."/>
            <person name="Sheh A."/>
            <person name="Young S.K."/>
            <person name="Abouelliel A."/>
            <person name="Ward D.V."/>
            <person name="Earl A.M."/>
            <person name="Fox J.G."/>
        </authorList>
    </citation>
    <scope>NUCLEOTIDE SEQUENCE [LARGE SCALE GENOMIC DNA]</scope>
    <source>
        <strain evidence="2 3">ATCC 43879</strain>
    </source>
</reference>
<protein>
    <recommendedName>
        <fullName evidence="1">Peptidase C39 domain-containing protein</fullName>
    </recommendedName>
</protein>
<dbReference type="Pfam" id="PF03412">
    <property type="entry name" value="Peptidase_C39"/>
    <property type="match status" value="1"/>
</dbReference>
<name>C3XH84_9HELI</name>
<dbReference type="OrthoDB" id="13401at2"/>
<evidence type="ECO:0000259" key="1">
    <source>
        <dbReference type="PROSITE" id="PS50990"/>
    </source>
</evidence>
<dbReference type="InterPro" id="IPR005074">
    <property type="entry name" value="Peptidase_C39"/>
</dbReference>
<comment type="caution">
    <text evidence="2">The sequence shown here is derived from an EMBL/GenBank/DDBJ whole genome shotgun (WGS) entry which is preliminary data.</text>
</comment>
<evidence type="ECO:0000313" key="3">
    <source>
        <dbReference type="Proteomes" id="UP000005085"/>
    </source>
</evidence>
<dbReference type="RefSeq" id="WP_005219060.1">
    <property type="nucleotide sequence ID" value="NZ_KI392035.1"/>
</dbReference>
<dbReference type="Proteomes" id="UP000005085">
    <property type="component" value="Unassembled WGS sequence"/>
</dbReference>
<organism evidence="2 3">
    <name type="scientific">Helicobacter bilis ATCC 43879</name>
    <dbReference type="NCBI Taxonomy" id="613026"/>
    <lineage>
        <taxon>Bacteria</taxon>
        <taxon>Pseudomonadati</taxon>
        <taxon>Campylobacterota</taxon>
        <taxon>Epsilonproteobacteria</taxon>
        <taxon>Campylobacterales</taxon>
        <taxon>Helicobacteraceae</taxon>
        <taxon>Helicobacter</taxon>
    </lineage>
</organism>
<dbReference type="HOGENOM" id="CLU_092029_1_1_7"/>
<feature type="domain" description="Peptidase C39" evidence="1">
    <location>
        <begin position="44"/>
        <end position="186"/>
    </location>
</feature>
<accession>C3XH84</accession>
<dbReference type="PROSITE" id="PS50990">
    <property type="entry name" value="PEPTIDASE_C39"/>
    <property type="match status" value="1"/>
</dbReference>
<dbReference type="EMBL" id="ACDN02000023">
    <property type="protein sequence ID" value="EEO24373.1"/>
    <property type="molecule type" value="Genomic_DNA"/>
</dbReference>
<dbReference type="CDD" id="cd02423">
    <property type="entry name" value="Peptidase_C39G"/>
    <property type="match status" value="1"/>
</dbReference>
<evidence type="ECO:0000313" key="2">
    <source>
        <dbReference type="EMBL" id="EEO24373.1"/>
    </source>
</evidence>
<dbReference type="GO" id="GO:0016020">
    <property type="term" value="C:membrane"/>
    <property type="evidence" value="ECO:0007669"/>
    <property type="project" value="InterPro"/>
</dbReference>